<dbReference type="PANTHER" id="PTHR12526">
    <property type="entry name" value="GLYCOSYLTRANSFERASE"/>
    <property type="match status" value="1"/>
</dbReference>
<feature type="domain" description="Glycosyl transferase family 1" evidence="1">
    <location>
        <begin position="191"/>
        <end position="355"/>
    </location>
</feature>
<gene>
    <name evidence="3" type="ORF">Gilli_1092</name>
</gene>
<dbReference type="AlphaFoldDB" id="H2BVA1"/>
<dbReference type="Proteomes" id="UP000003844">
    <property type="component" value="Unassembled WGS sequence"/>
</dbReference>
<name>H2BVA1_GILLR</name>
<dbReference type="OrthoDB" id="502646at2"/>
<dbReference type="InterPro" id="IPR001296">
    <property type="entry name" value="Glyco_trans_1"/>
</dbReference>
<dbReference type="Pfam" id="PF13439">
    <property type="entry name" value="Glyco_transf_4"/>
    <property type="match status" value="1"/>
</dbReference>
<dbReference type="RefSeq" id="WP_006988088.1">
    <property type="nucleotide sequence ID" value="NZ_JH594606.1"/>
</dbReference>
<accession>H2BVA1</accession>
<dbReference type="HOGENOM" id="CLU_009583_2_3_10"/>
<dbReference type="GO" id="GO:0016757">
    <property type="term" value="F:glycosyltransferase activity"/>
    <property type="evidence" value="ECO:0007669"/>
    <property type="project" value="InterPro"/>
</dbReference>
<keyword evidence="4" id="KW-1185">Reference proteome</keyword>
<evidence type="ECO:0000313" key="3">
    <source>
        <dbReference type="EMBL" id="EHQ01766.1"/>
    </source>
</evidence>
<evidence type="ECO:0000259" key="2">
    <source>
        <dbReference type="Pfam" id="PF13439"/>
    </source>
</evidence>
<dbReference type="EMBL" id="JH594606">
    <property type="protein sequence ID" value="EHQ01766.1"/>
    <property type="molecule type" value="Genomic_DNA"/>
</dbReference>
<dbReference type="Pfam" id="PF00534">
    <property type="entry name" value="Glycos_transf_1"/>
    <property type="match status" value="1"/>
</dbReference>
<evidence type="ECO:0000259" key="1">
    <source>
        <dbReference type="Pfam" id="PF00534"/>
    </source>
</evidence>
<feature type="domain" description="Glycosyltransferase subfamily 4-like N-terminal" evidence="2">
    <location>
        <begin position="19"/>
        <end position="182"/>
    </location>
</feature>
<dbReference type="InterPro" id="IPR028098">
    <property type="entry name" value="Glyco_trans_4-like_N"/>
</dbReference>
<dbReference type="STRING" id="865937.Gilli_1092"/>
<protein>
    <submittedName>
        <fullName evidence="3">Glycosyl transferase group 1</fullName>
    </submittedName>
</protein>
<keyword evidence="3" id="KW-0808">Transferase</keyword>
<dbReference type="Gene3D" id="3.40.50.2000">
    <property type="entry name" value="Glycogen Phosphorylase B"/>
    <property type="match status" value="2"/>
</dbReference>
<proteinExistence type="predicted"/>
<dbReference type="CDD" id="cd03801">
    <property type="entry name" value="GT4_PimA-like"/>
    <property type="match status" value="1"/>
</dbReference>
<reference evidence="4" key="1">
    <citation type="journal article" date="2012" name="Stand. Genomic Sci.">
        <title>Genome sequence of the Antarctic rhodopsins-containing flavobacterium Gillisia limnaea type strain (R-8282(T)).</title>
        <authorList>
            <person name="Riedel T."/>
            <person name="Held B."/>
            <person name="Nolan M."/>
            <person name="Lucas S."/>
            <person name="Lapidus A."/>
            <person name="Tice H."/>
            <person name="Del Rio T.G."/>
            <person name="Cheng J.F."/>
            <person name="Han C."/>
            <person name="Tapia R."/>
            <person name="Goodwin L.A."/>
            <person name="Pitluck S."/>
            <person name="Liolios K."/>
            <person name="Mavromatis K."/>
            <person name="Pagani I."/>
            <person name="Ivanova N."/>
            <person name="Mikhailova N."/>
            <person name="Pati A."/>
            <person name="Chen A."/>
            <person name="Palaniappan K."/>
            <person name="Land M."/>
            <person name="Rohde M."/>
            <person name="Tindall B.J."/>
            <person name="Detter J.C."/>
            <person name="Goker M."/>
            <person name="Bristow J."/>
            <person name="Eisen J.A."/>
            <person name="Markowitz V."/>
            <person name="Hugenholtz P."/>
            <person name="Kyrpides N.C."/>
            <person name="Klenk H.P."/>
            <person name="Woyke T."/>
        </authorList>
    </citation>
    <scope>NUCLEOTIDE SEQUENCE [LARGE SCALE GENOMIC DNA]</scope>
    <source>
        <strain evidence="4">DSM 15749 / LMG 21470 / R-8282</strain>
    </source>
</reference>
<organism evidence="3 4">
    <name type="scientific">Gillisia limnaea (strain DSM 15749 / LMG 21470 / R-8282)</name>
    <dbReference type="NCBI Taxonomy" id="865937"/>
    <lineage>
        <taxon>Bacteria</taxon>
        <taxon>Pseudomonadati</taxon>
        <taxon>Bacteroidota</taxon>
        <taxon>Flavobacteriia</taxon>
        <taxon>Flavobacteriales</taxon>
        <taxon>Flavobacteriaceae</taxon>
        <taxon>Gillisia</taxon>
    </lineage>
</organism>
<sequence>MHLAFLTPEYPHPLSTSSGGLGTSIKNMVTALAAKGIKVSIFIYGQSTNEIFTEDGIKFHLIKQRKYKFLGWYLHRKFLQNYLNEAIIQDKINALEAADWTGITAFMKLKCPLVIRMNGSDTYFCHLEIRSQKKKNFWFEKQALQGADHLLSVSKFTADKTTELFGLKKQVKVIPNSVDVARFIPQPDKYEPGDILYFGSLIRKKGVLELAAIFNLIVAKKPEARLLFAGKDVKDQLTGRSTKQLILEQLSPAAIKNTTWLGVLPYEKVLAQIAAANAVVLPSFAEALPMTWIEAMAMEKALVTSDIGWAKEVMTDGETGFTVNPKDHQLYAERILQLLMDPALAKKMGVAARERVVRKFSTEVVVEENIRYFKKVVSNQN</sequence>
<evidence type="ECO:0000313" key="4">
    <source>
        <dbReference type="Proteomes" id="UP000003844"/>
    </source>
</evidence>
<dbReference type="eggNOG" id="COG0438">
    <property type="taxonomic scope" value="Bacteria"/>
</dbReference>
<dbReference type="SUPFAM" id="SSF53756">
    <property type="entry name" value="UDP-Glycosyltransferase/glycogen phosphorylase"/>
    <property type="match status" value="1"/>
</dbReference>